<dbReference type="InterPro" id="IPR005312">
    <property type="entry name" value="DUF1759"/>
</dbReference>
<dbReference type="Pfam" id="PF03564">
    <property type="entry name" value="DUF1759"/>
    <property type="match status" value="1"/>
</dbReference>
<evidence type="ECO:0000313" key="2">
    <source>
        <dbReference type="Proteomes" id="UP000494256"/>
    </source>
</evidence>
<dbReference type="InterPro" id="IPR013083">
    <property type="entry name" value="Znf_RING/FYVE/PHD"/>
</dbReference>
<name>A0A8S1AKX3_ARCPL</name>
<gene>
    <name evidence="1" type="ORF">APLA_LOCUS13017</name>
</gene>
<organism evidence="1 2">
    <name type="scientific">Arctia plantaginis</name>
    <name type="common">Wood tiger moth</name>
    <name type="synonym">Phalaena plantaginis</name>
    <dbReference type="NCBI Taxonomy" id="874455"/>
    <lineage>
        <taxon>Eukaryota</taxon>
        <taxon>Metazoa</taxon>
        <taxon>Ecdysozoa</taxon>
        <taxon>Arthropoda</taxon>
        <taxon>Hexapoda</taxon>
        <taxon>Insecta</taxon>
        <taxon>Pterygota</taxon>
        <taxon>Neoptera</taxon>
        <taxon>Endopterygota</taxon>
        <taxon>Lepidoptera</taxon>
        <taxon>Glossata</taxon>
        <taxon>Ditrysia</taxon>
        <taxon>Noctuoidea</taxon>
        <taxon>Erebidae</taxon>
        <taxon>Arctiinae</taxon>
        <taxon>Arctia</taxon>
    </lineage>
</organism>
<dbReference type="Gene3D" id="3.30.40.10">
    <property type="entry name" value="Zinc/RING finger domain, C3HC4 (zinc finger)"/>
    <property type="match status" value="1"/>
</dbReference>
<dbReference type="InterPro" id="IPR011011">
    <property type="entry name" value="Znf_FYVE_PHD"/>
</dbReference>
<dbReference type="PANTHER" id="PTHR47331:SF5">
    <property type="entry name" value="RIBONUCLEASE H"/>
    <property type="match status" value="1"/>
</dbReference>
<reference evidence="1 2" key="1">
    <citation type="submission" date="2020-04" db="EMBL/GenBank/DDBJ databases">
        <authorList>
            <person name="Wallbank WR R."/>
            <person name="Pardo Diaz C."/>
            <person name="Kozak K."/>
            <person name="Martin S."/>
            <person name="Jiggins C."/>
            <person name="Moest M."/>
            <person name="Warren A I."/>
            <person name="Byers J.R.P. K."/>
            <person name="Montejo-Kovacevich G."/>
            <person name="Yen C E."/>
        </authorList>
    </citation>
    <scope>NUCLEOTIDE SEQUENCE [LARGE SCALE GENOMIC DNA]</scope>
</reference>
<evidence type="ECO:0000313" key="1">
    <source>
        <dbReference type="EMBL" id="CAB3250190.1"/>
    </source>
</evidence>
<dbReference type="PANTHER" id="PTHR47331">
    <property type="entry name" value="PHD-TYPE DOMAIN-CONTAINING PROTEIN"/>
    <property type="match status" value="1"/>
</dbReference>
<sequence length="491" mass="55904">MAPNQVCAGCNYTIKTKELLVCSLCTKSFDLLCANVSEKRFNNMNKEQKCAWRCPECVSKLPKQGNTNTPVRQAANPVTSPGSDYMSTVKNDSPSCSNITFRASKQRLRHEAKLTLDNIRDVIKQEMMSIVKLKVTEELNAAAIGYNVYRRERSFTVNSKKDGGGVLIAVSRDTPSIRMTDASGHTCFTFNMATQLLCKITLLQSKKEALFQRTQETYDLSLKVSDHISQTKFLSRIKSLEHTRTEFLETVDDLNLLFMEQDKEVKPTYSEINSFDDLYCHIKMVENSLLRPGCVQKPKITPKLPPLQLACFDGNPNNWAVFYQNFKSLIHDNPRLTAAEKVQYLVGNLSNKALSVCSSIPPIVVAMETTLGYIMMGRAQCDDSDLNTKKKINKTFFCSAQTHNLEDLTQRFWELERVPNKVHTSPDDEVCERIFQATHSRDETGRYTVTLPFKYDPVLLGNSYNIAKKRLINLERKLDNALELRNYTKLY</sequence>
<evidence type="ECO:0008006" key="3">
    <source>
        <dbReference type="Google" id="ProtNLM"/>
    </source>
</evidence>
<dbReference type="OrthoDB" id="10017160at2759"/>
<dbReference type="SUPFAM" id="SSF57903">
    <property type="entry name" value="FYVE/PHD zinc finger"/>
    <property type="match status" value="1"/>
</dbReference>
<dbReference type="Proteomes" id="UP000494256">
    <property type="component" value="Unassembled WGS sequence"/>
</dbReference>
<protein>
    <recommendedName>
        <fullName evidence="3">PHD-type domain-containing protein</fullName>
    </recommendedName>
</protein>
<proteinExistence type="predicted"/>
<comment type="caution">
    <text evidence="1">The sequence shown here is derived from an EMBL/GenBank/DDBJ whole genome shotgun (WGS) entry which is preliminary data.</text>
</comment>
<dbReference type="EMBL" id="CADEBD010000347">
    <property type="protein sequence ID" value="CAB3250190.1"/>
    <property type="molecule type" value="Genomic_DNA"/>
</dbReference>
<accession>A0A8S1AKX3</accession>
<dbReference type="AlphaFoldDB" id="A0A8S1AKX3"/>